<evidence type="ECO:0000256" key="7">
    <source>
        <dbReference type="ARBA" id="ARBA00023136"/>
    </source>
</evidence>
<evidence type="ECO:0000256" key="5">
    <source>
        <dbReference type="ARBA" id="ARBA00022801"/>
    </source>
</evidence>
<organism evidence="9 10">
    <name type="scientific">Aminipila butyrica</name>
    <dbReference type="NCBI Taxonomy" id="433296"/>
    <lineage>
        <taxon>Bacteria</taxon>
        <taxon>Bacillati</taxon>
        <taxon>Bacillota</taxon>
        <taxon>Clostridia</taxon>
        <taxon>Peptostreptococcales</taxon>
        <taxon>Anaerovoracaceae</taxon>
        <taxon>Aminipila</taxon>
    </lineage>
</organism>
<keyword evidence="10" id="KW-1185">Reference proteome</keyword>
<reference evidence="9 10" key="1">
    <citation type="submission" date="2020-02" db="EMBL/GenBank/DDBJ databases">
        <authorList>
            <person name="Kim Y.B."/>
            <person name="Roh S.W."/>
        </authorList>
    </citation>
    <scope>NUCLEOTIDE SEQUENCE [LARGE SCALE GENOMIC DNA]</scope>
    <source>
        <strain evidence="9 10">DSM 103574</strain>
    </source>
</reference>
<dbReference type="EMBL" id="CP048649">
    <property type="protein sequence ID" value="QIB68484.1"/>
    <property type="molecule type" value="Genomic_DNA"/>
</dbReference>
<proteinExistence type="predicted"/>
<dbReference type="GO" id="GO:0016020">
    <property type="term" value="C:membrane"/>
    <property type="evidence" value="ECO:0007669"/>
    <property type="project" value="InterPro"/>
</dbReference>
<evidence type="ECO:0000256" key="3">
    <source>
        <dbReference type="ARBA" id="ARBA00022670"/>
    </source>
</evidence>
<dbReference type="GO" id="GO:0009372">
    <property type="term" value="P:quorum sensing"/>
    <property type="evidence" value="ECO:0007669"/>
    <property type="project" value="UniProtKB-KW"/>
</dbReference>
<feature type="transmembrane region" description="Helical" evidence="8">
    <location>
        <begin position="41"/>
        <end position="66"/>
    </location>
</feature>
<keyword evidence="3" id="KW-0645">Protease</keyword>
<keyword evidence="1" id="KW-1003">Cell membrane</keyword>
<evidence type="ECO:0000256" key="6">
    <source>
        <dbReference type="ARBA" id="ARBA00022989"/>
    </source>
</evidence>
<accession>A0A858BUM7</accession>
<evidence type="ECO:0000256" key="2">
    <source>
        <dbReference type="ARBA" id="ARBA00022654"/>
    </source>
</evidence>
<evidence type="ECO:0000313" key="10">
    <source>
        <dbReference type="Proteomes" id="UP000466848"/>
    </source>
</evidence>
<sequence>MKSISEAYIARLQESNTIDELGIMKIRYALAVLRNELVKTLLLTGIFALSGQLGPFLLVMFLILPIRLSTGGIHFKDNISCFVFSLGYFLAAICLLPLLALPIQVYWILLGCGILVSGLCPLAPSERRPIKSRKKYLQNKYFSLVYLFFFAVLLLVVIRDEVLVAMNVWALILHSVEMLFLKWYKRKEGHHYV</sequence>
<dbReference type="SMART" id="SM00793">
    <property type="entry name" value="AgrB"/>
    <property type="match status" value="1"/>
</dbReference>
<keyword evidence="6 8" id="KW-1133">Transmembrane helix</keyword>
<evidence type="ECO:0000256" key="1">
    <source>
        <dbReference type="ARBA" id="ARBA00022475"/>
    </source>
</evidence>
<dbReference type="RefSeq" id="WP_163065347.1">
    <property type="nucleotide sequence ID" value="NZ_CP048649.1"/>
</dbReference>
<evidence type="ECO:0000256" key="8">
    <source>
        <dbReference type="SAM" id="Phobius"/>
    </source>
</evidence>
<dbReference type="KEGG" id="abut:Ami103574_03740"/>
<name>A0A858BUM7_9FIRM</name>
<keyword evidence="7 8" id="KW-0472">Membrane</keyword>
<evidence type="ECO:0000313" key="9">
    <source>
        <dbReference type="EMBL" id="QIB68484.1"/>
    </source>
</evidence>
<dbReference type="GO" id="GO:0006508">
    <property type="term" value="P:proteolysis"/>
    <property type="evidence" value="ECO:0007669"/>
    <property type="project" value="UniProtKB-KW"/>
</dbReference>
<dbReference type="GO" id="GO:0008233">
    <property type="term" value="F:peptidase activity"/>
    <property type="evidence" value="ECO:0007669"/>
    <property type="project" value="UniProtKB-KW"/>
</dbReference>
<dbReference type="Proteomes" id="UP000466848">
    <property type="component" value="Chromosome"/>
</dbReference>
<feature type="transmembrane region" description="Helical" evidence="8">
    <location>
        <begin position="164"/>
        <end position="184"/>
    </location>
</feature>
<feature type="transmembrane region" description="Helical" evidence="8">
    <location>
        <begin position="78"/>
        <end position="99"/>
    </location>
</feature>
<dbReference type="InterPro" id="IPR006741">
    <property type="entry name" value="AgrB"/>
</dbReference>
<dbReference type="AlphaFoldDB" id="A0A858BUM7"/>
<keyword evidence="4 8" id="KW-0812">Transmembrane</keyword>
<keyword evidence="5" id="KW-0378">Hydrolase</keyword>
<feature type="transmembrane region" description="Helical" evidence="8">
    <location>
        <begin position="105"/>
        <end position="125"/>
    </location>
</feature>
<protein>
    <submittedName>
        <fullName evidence="9">Accessory gene regulator B family protein</fullName>
    </submittedName>
</protein>
<gene>
    <name evidence="9" type="ORF">Ami103574_03740</name>
</gene>
<dbReference type="Pfam" id="PF04647">
    <property type="entry name" value="AgrB"/>
    <property type="match status" value="1"/>
</dbReference>
<keyword evidence="2" id="KW-0673">Quorum sensing</keyword>
<feature type="transmembrane region" description="Helical" evidence="8">
    <location>
        <begin position="141"/>
        <end position="158"/>
    </location>
</feature>
<evidence type="ECO:0000256" key="4">
    <source>
        <dbReference type="ARBA" id="ARBA00022692"/>
    </source>
</evidence>